<keyword evidence="4" id="KW-1185">Reference proteome</keyword>
<feature type="region of interest" description="Disordered" evidence="1">
    <location>
        <begin position="1"/>
        <end position="22"/>
    </location>
</feature>
<dbReference type="AlphaFoldDB" id="A0A5N5QUD3"/>
<feature type="region of interest" description="Disordered" evidence="1">
    <location>
        <begin position="169"/>
        <end position="197"/>
    </location>
</feature>
<reference evidence="3 4" key="1">
    <citation type="journal article" date="2019" name="Fungal Biol. Biotechnol.">
        <title>Draft genome sequence of fastidious pathogen Ceratobasidium theobromae, which causes vascular-streak dieback in Theobroma cacao.</title>
        <authorList>
            <person name="Ali S.S."/>
            <person name="Asman A."/>
            <person name="Shao J."/>
            <person name="Firmansyah A.P."/>
            <person name="Susilo A.W."/>
            <person name="Rosmana A."/>
            <person name="McMahon P."/>
            <person name="Junaid M."/>
            <person name="Guest D."/>
            <person name="Kheng T.Y."/>
            <person name="Meinhardt L.W."/>
            <person name="Bailey B.A."/>
        </authorList>
    </citation>
    <scope>NUCLEOTIDE SEQUENCE [LARGE SCALE GENOMIC DNA]</scope>
    <source>
        <strain evidence="3 4">CT2</strain>
    </source>
</reference>
<dbReference type="EMBL" id="SSOP01000010">
    <property type="protein sequence ID" value="KAB5595375.1"/>
    <property type="molecule type" value="Genomic_DNA"/>
</dbReference>
<gene>
    <name evidence="3" type="ORF">CTheo_1247</name>
</gene>
<comment type="caution">
    <text evidence="3">The sequence shown here is derived from an EMBL/GenBank/DDBJ whole genome shotgun (WGS) entry which is preliminary data.</text>
</comment>
<sequence length="463" mass="50184">MCPLVHPHTRSLLDTQSPQSPKPTMTQRAVFVLCIVFGSLLACVLVATLALVARRHKRRKRDSETLTLRREASFMAGAPSVIDIAPPQPTRRPSIRTTHLPRIAIPSPELGSVFRFDVARRTSSIRTPAVSRPRSDATPIFKSPPQHESLFSTTSTVVATPVPEKQVPLRVVNPSPNMPIDPQLQKPDPIYRADSNSSRKHLVSSSVSADSLFSASISTPPHSPLGTWSHLGTNTVDSATDVISTATSVTMRKSPSQRSALTLASSPHIAVECYEMSPYLVDPDQAPRVQDPLSSPPPLDRLESQAVHGTPVTLSHFPFRFSAGAPTSPARAFSPFACSSPAPQLGARNPRISQPHLSIPANQVHGLGLGKASRSRQSLPTHSAPSLKLKLQRSSSDEIVAIAFAPQTITFQAVSDAVRGRLGFAPRRVWSDDGVEVVDDSSLWAWLEGQYTKGHTRILLHVE</sequence>
<dbReference type="OrthoDB" id="3240615at2759"/>
<evidence type="ECO:0000313" key="3">
    <source>
        <dbReference type="EMBL" id="KAB5595375.1"/>
    </source>
</evidence>
<name>A0A5N5QUD3_9AGAM</name>
<evidence type="ECO:0000256" key="1">
    <source>
        <dbReference type="SAM" id="MobiDB-lite"/>
    </source>
</evidence>
<evidence type="ECO:0000313" key="4">
    <source>
        <dbReference type="Proteomes" id="UP000383932"/>
    </source>
</evidence>
<dbReference type="Proteomes" id="UP000383932">
    <property type="component" value="Unassembled WGS sequence"/>
</dbReference>
<organism evidence="3 4">
    <name type="scientific">Ceratobasidium theobromae</name>
    <dbReference type="NCBI Taxonomy" id="1582974"/>
    <lineage>
        <taxon>Eukaryota</taxon>
        <taxon>Fungi</taxon>
        <taxon>Dikarya</taxon>
        <taxon>Basidiomycota</taxon>
        <taxon>Agaricomycotina</taxon>
        <taxon>Agaricomycetes</taxon>
        <taxon>Cantharellales</taxon>
        <taxon>Ceratobasidiaceae</taxon>
        <taxon>Ceratobasidium</taxon>
    </lineage>
</organism>
<keyword evidence="2" id="KW-0472">Membrane</keyword>
<feature type="compositionally biased region" description="Polar residues" evidence="1">
    <location>
        <begin position="12"/>
        <end position="22"/>
    </location>
</feature>
<feature type="transmembrane region" description="Helical" evidence="2">
    <location>
        <begin position="29"/>
        <end position="53"/>
    </location>
</feature>
<evidence type="ECO:0008006" key="5">
    <source>
        <dbReference type="Google" id="ProtNLM"/>
    </source>
</evidence>
<keyword evidence="2" id="KW-0812">Transmembrane</keyword>
<keyword evidence="2" id="KW-1133">Transmembrane helix</keyword>
<protein>
    <recommendedName>
        <fullName evidence="5">Transmembrane protein</fullName>
    </recommendedName>
</protein>
<accession>A0A5N5QUD3</accession>
<proteinExistence type="predicted"/>
<evidence type="ECO:0000256" key="2">
    <source>
        <dbReference type="SAM" id="Phobius"/>
    </source>
</evidence>
<feature type="region of interest" description="Disordered" evidence="1">
    <location>
        <begin position="127"/>
        <end position="149"/>
    </location>
</feature>